<sequence>MGVERPSRRGGEAAATGLPGALPSDLGFVTESGDGAAREARTKNRRGAGVSSGSAFPCPAGFRHSLYRYAPCSSSHRATCHSLHDGTDRGALGRRGAAPGAARTYAICVTGFLGRSTQHVTAYSQADAEACARSQVCGALGDCTAAPNACR</sequence>
<evidence type="ECO:0000313" key="3">
    <source>
        <dbReference type="Proteomes" id="UP000295781"/>
    </source>
</evidence>
<accession>A0A4P2Q3M5</accession>
<feature type="region of interest" description="Disordered" evidence="1">
    <location>
        <begin position="1"/>
        <end position="52"/>
    </location>
</feature>
<reference evidence="2 3" key="1">
    <citation type="submission" date="2015-09" db="EMBL/GenBank/DDBJ databases">
        <title>Sorangium comparison.</title>
        <authorList>
            <person name="Zaburannyi N."/>
            <person name="Bunk B."/>
            <person name="Overmann J."/>
            <person name="Mueller R."/>
        </authorList>
    </citation>
    <scope>NUCLEOTIDE SEQUENCE [LARGE SCALE GENOMIC DNA]</scope>
    <source>
        <strain evidence="2 3">So ceGT47</strain>
    </source>
</reference>
<dbReference type="Proteomes" id="UP000295781">
    <property type="component" value="Chromosome"/>
</dbReference>
<feature type="compositionally biased region" description="Basic and acidic residues" evidence="1">
    <location>
        <begin position="1"/>
        <end position="11"/>
    </location>
</feature>
<gene>
    <name evidence="2" type="ORF">SOCEGT47_044550</name>
</gene>
<proteinExistence type="predicted"/>
<dbReference type="EMBL" id="CP012670">
    <property type="protein sequence ID" value="AUX23925.1"/>
    <property type="molecule type" value="Genomic_DNA"/>
</dbReference>
<protein>
    <submittedName>
        <fullName evidence="2">Uncharacterized protein</fullName>
    </submittedName>
</protein>
<name>A0A4P2Q3M5_SORCE</name>
<evidence type="ECO:0000256" key="1">
    <source>
        <dbReference type="SAM" id="MobiDB-lite"/>
    </source>
</evidence>
<organism evidence="2 3">
    <name type="scientific">Sorangium cellulosum</name>
    <name type="common">Polyangium cellulosum</name>
    <dbReference type="NCBI Taxonomy" id="56"/>
    <lineage>
        <taxon>Bacteria</taxon>
        <taxon>Pseudomonadati</taxon>
        <taxon>Myxococcota</taxon>
        <taxon>Polyangia</taxon>
        <taxon>Polyangiales</taxon>
        <taxon>Polyangiaceae</taxon>
        <taxon>Sorangium</taxon>
    </lineage>
</organism>
<dbReference type="AlphaFoldDB" id="A0A4P2Q3M5"/>
<evidence type="ECO:0000313" key="2">
    <source>
        <dbReference type="EMBL" id="AUX23925.1"/>
    </source>
</evidence>